<protein>
    <submittedName>
        <fullName evidence="3">Uncharacterized protein</fullName>
    </submittedName>
</protein>
<proteinExistence type="predicted"/>
<gene>
    <name evidence="3" type="ORF">CRG98_044402</name>
</gene>
<feature type="compositionally biased region" description="Acidic residues" evidence="1">
    <location>
        <begin position="115"/>
        <end position="125"/>
    </location>
</feature>
<sequence>MCPFYTCFPPVIVVERAPPIATAHYHHRSSWAVRGNITVVVIAFLTIYNGLFTYKRNIEGHDKRIDDKLPLGHTPIPNRIAKRKEGTSRRGARKTESNADAAESQQSVSSTPESKEEESQETEVE</sequence>
<evidence type="ECO:0000256" key="1">
    <source>
        <dbReference type="SAM" id="MobiDB-lite"/>
    </source>
</evidence>
<accession>A0A2I0HVD7</accession>
<comment type="caution">
    <text evidence="3">The sequence shown here is derived from an EMBL/GenBank/DDBJ whole genome shotgun (WGS) entry which is preliminary data.</text>
</comment>
<keyword evidence="2" id="KW-0812">Transmembrane</keyword>
<keyword evidence="2" id="KW-1133">Transmembrane helix</keyword>
<dbReference type="AlphaFoldDB" id="A0A2I0HVD7"/>
<organism evidence="3 4">
    <name type="scientific">Punica granatum</name>
    <name type="common">Pomegranate</name>
    <dbReference type="NCBI Taxonomy" id="22663"/>
    <lineage>
        <taxon>Eukaryota</taxon>
        <taxon>Viridiplantae</taxon>
        <taxon>Streptophyta</taxon>
        <taxon>Embryophyta</taxon>
        <taxon>Tracheophyta</taxon>
        <taxon>Spermatophyta</taxon>
        <taxon>Magnoliopsida</taxon>
        <taxon>eudicotyledons</taxon>
        <taxon>Gunneridae</taxon>
        <taxon>Pentapetalae</taxon>
        <taxon>rosids</taxon>
        <taxon>malvids</taxon>
        <taxon>Myrtales</taxon>
        <taxon>Lythraceae</taxon>
        <taxon>Punica</taxon>
    </lineage>
</organism>
<evidence type="ECO:0000313" key="3">
    <source>
        <dbReference type="EMBL" id="PKI35236.1"/>
    </source>
</evidence>
<reference evidence="3 4" key="1">
    <citation type="submission" date="2017-11" db="EMBL/GenBank/DDBJ databases">
        <title>De-novo sequencing of pomegranate (Punica granatum L.) genome.</title>
        <authorList>
            <person name="Akparov Z."/>
            <person name="Amiraslanov A."/>
            <person name="Hajiyeva S."/>
            <person name="Abbasov M."/>
            <person name="Kaur K."/>
            <person name="Hamwieh A."/>
            <person name="Solovyev V."/>
            <person name="Salamov A."/>
            <person name="Braich B."/>
            <person name="Kosarev P."/>
            <person name="Mahmoud A."/>
            <person name="Hajiyev E."/>
            <person name="Babayeva S."/>
            <person name="Izzatullayeva V."/>
            <person name="Mammadov A."/>
            <person name="Mammadov A."/>
            <person name="Sharifova S."/>
            <person name="Ojaghi J."/>
            <person name="Eynullazada K."/>
            <person name="Bayramov B."/>
            <person name="Abdulazimova A."/>
            <person name="Shahmuradov I."/>
        </authorList>
    </citation>
    <scope>NUCLEOTIDE SEQUENCE [LARGE SCALE GENOMIC DNA]</scope>
    <source>
        <strain evidence="4">cv. AG2017</strain>
        <tissue evidence="3">Leaf</tissue>
    </source>
</reference>
<feature type="region of interest" description="Disordered" evidence="1">
    <location>
        <begin position="63"/>
        <end position="125"/>
    </location>
</feature>
<keyword evidence="4" id="KW-1185">Reference proteome</keyword>
<dbReference type="EMBL" id="PGOL01005437">
    <property type="protein sequence ID" value="PKI35236.1"/>
    <property type="molecule type" value="Genomic_DNA"/>
</dbReference>
<evidence type="ECO:0000256" key="2">
    <source>
        <dbReference type="SAM" id="Phobius"/>
    </source>
</evidence>
<name>A0A2I0HVD7_PUNGR</name>
<keyword evidence="2" id="KW-0472">Membrane</keyword>
<feature type="transmembrane region" description="Helical" evidence="2">
    <location>
        <begin position="35"/>
        <end position="54"/>
    </location>
</feature>
<feature type="compositionally biased region" description="Basic and acidic residues" evidence="1">
    <location>
        <begin position="83"/>
        <end position="97"/>
    </location>
</feature>
<evidence type="ECO:0000313" key="4">
    <source>
        <dbReference type="Proteomes" id="UP000233551"/>
    </source>
</evidence>
<dbReference type="Proteomes" id="UP000233551">
    <property type="component" value="Unassembled WGS sequence"/>
</dbReference>